<reference evidence="1" key="1">
    <citation type="submission" date="2022-08" db="EMBL/GenBank/DDBJ databases">
        <title>Novel sulfate-reducing endosymbionts in the free-living metamonad Anaeramoeba.</title>
        <authorList>
            <person name="Jerlstrom-Hultqvist J."/>
            <person name="Cepicka I."/>
            <person name="Gallot-Lavallee L."/>
            <person name="Salas-Leiva D."/>
            <person name="Curtis B.A."/>
            <person name="Zahonova K."/>
            <person name="Pipaliya S."/>
            <person name="Dacks J."/>
            <person name="Roger A.J."/>
        </authorList>
    </citation>
    <scope>NUCLEOTIDE SEQUENCE</scope>
    <source>
        <strain evidence="1">Schooner1</strain>
    </source>
</reference>
<gene>
    <name evidence="1" type="ORF">M0813_22542</name>
</gene>
<evidence type="ECO:0000313" key="2">
    <source>
        <dbReference type="Proteomes" id="UP001150062"/>
    </source>
</evidence>
<keyword evidence="2" id="KW-1185">Reference proteome</keyword>
<dbReference type="Proteomes" id="UP001150062">
    <property type="component" value="Unassembled WGS sequence"/>
</dbReference>
<accession>A0ABQ8YCS5</accession>
<dbReference type="EMBL" id="JAOAOG010000175">
    <property type="protein sequence ID" value="KAJ6242404.1"/>
    <property type="molecule type" value="Genomic_DNA"/>
</dbReference>
<dbReference type="Gene3D" id="2.130.10.30">
    <property type="entry name" value="Regulator of chromosome condensation 1/beta-lactamase-inhibitor protein II"/>
    <property type="match status" value="1"/>
</dbReference>
<comment type="caution">
    <text evidence="1">The sequence shown here is derived from an EMBL/GenBank/DDBJ whole genome shotgun (WGS) entry which is preliminary data.</text>
</comment>
<dbReference type="InterPro" id="IPR009091">
    <property type="entry name" value="RCC1/BLIP-II"/>
</dbReference>
<evidence type="ECO:0000313" key="1">
    <source>
        <dbReference type="EMBL" id="KAJ6242404.1"/>
    </source>
</evidence>
<sequence>MQTYHPLNQKTYVHGWINGILPKPKGNYYREAKFNRFNHLPAIHRFASTAVNYQSGLCIRSVFQTSFKRILFFDSKEAAYTYEFTQDIKSICSNSSNFLILTTDGNVYSLGVCAKGGLLPFKDPKKCKLSEPRLIDFFVRKNLFVEEIKCSEKTNYYLCKGKKVYLNGYKRTGS</sequence>
<dbReference type="SUPFAM" id="SSF50985">
    <property type="entry name" value="RCC1/BLIP-II"/>
    <property type="match status" value="1"/>
</dbReference>
<proteinExistence type="predicted"/>
<organism evidence="1 2">
    <name type="scientific">Anaeramoeba flamelloides</name>
    <dbReference type="NCBI Taxonomy" id="1746091"/>
    <lineage>
        <taxon>Eukaryota</taxon>
        <taxon>Metamonada</taxon>
        <taxon>Anaeramoebidae</taxon>
        <taxon>Anaeramoeba</taxon>
    </lineage>
</organism>
<protein>
    <submittedName>
        <fullName evidence="1">Uncharacterized protein</fullName>
    </submittedName>
</protein>
<name>A0ABQ8YCS5_9EUKA</name>